<protein>
    <submittedName>
        <fullName evidence="1">Uncharacterized protein</fullName>
    </submittedName>
</protein>
<gene>
    <name evidence="1" type="ORF">METZ01_LOCUS160810</name>
</gene>
<feature type="non-terminal residue" evidence="1">
    <location>
        <position position="42"/>
    </location>
</feature>
<accession>A0A382B2A1</accession>
<name>A0A382B2A1_9ZZZZ</name>
<evidence type="ECO:0000313" key="1">
    <source>
        <dbReference type="EMBL" id="SVB07956.1"/>
    </source>
</evidence>
<reference evidence="1" key="1">
    <citation type="submission" date="2018-05" db="EMBL/GenBank/DDBJ databases">
        <authorList>
            <person name="Lanie J.A."/>
            <person name="Ng W.-L."/>
            <person name="Kazmierczak K.M."/>
            <person name="Andrzejewski T.M."/>
            <person name="Davidsen T.M."/>
            <person name="Wayne K.J."/>
            <person name="Tettelin H."/>
            <person name="Glass J.I."/>
            <person name="Rusch D."/>
            <person name="Podicherti R."/>
            <person name="Tsui H.-C.T."/>
            <person name="Winkler M.E."/>
        </authorList>
    </citation>
    <scope>NUCLEOTIDE SEQUENCE</scope>
</reference>
<proteinExistence type="predicted"/>
<dbReference type="AlphaFoldDB" id="A0A382B2A1"/>
<organism evidence="1">
    <name type="scientific">marine metagenome</name>
    <dbReference type="NCBI Taxonomy" id="408172"/>
    <lineage>
        <taxon>unclassified sequences</taxon>
        <taxon>metagenomes</taxon>
        <taxon>ecological metagenomes</taxon>
    </lineage>
</organism>
<dbReference type="EMBL" id="UINC01027906">
    <property type="protein sequence ID" value="SVB07956.1"/>
    <property type="molecule type" value="Genomic_DNA"/>
</dbReference>
<sequence length="42" mass="4811">MEKVKLDGYDPIVLTKATEKVVIDGNKRKYARLARPLRFYGG</sequence>